<evidence type="ECO:0000256" key="3">
    <source>
        <dbReference type="RuleBase" id="RU000389"/>
    </source>
</evidence>
<keyword evidence="3" id="KW-0281">Fimbrium</keyword>
<evidence type="ECO:0000256" key="1">
    <source>
        <dbReference type="ARBA" id="ARBA00005233"/>
    </source>
</evidence>
<name>A0ABW8JPK8_9GAMM</name>
<dbReference type="RefSeq" id="WP_404548510.1">
    <property type="nucleotide sequence ID" value="NZ_JADIKJ010000017.1"/>
</dbReference>
<keyword evidence="2" id="KW-0488">Methylation</keyword>
<organism evidence="5 6">
    <name type="scientific">Dyella jejuensis</name>
    <dbReference type="NCBI Taxonomy" id="1432009"/>
    <lineage>
        <taxon>Bacteria</taxon>
        <taxon>Pseudomonadati</taxon>
        <taxon>Pseudomonadota</taxon>
        <taxon>Gammaproteobacteria</taxon>
        <taxon>Lysobacterales</taxon>
        <taxon>Rhodanobacteraceae</taxon>
        <taxon>Dyella</taxon>
    </lineage>
</organism>
<dbReference type="Pfam" id="PF07963">
    <property type="entry name" value="N_methyl"/>
    <property type="match status" value="1"/>
</dbReference>
<evidence type="ECO:0000313" key="5">
    <source>
        <dbReference type="EMBL" id="MFK2901685.1"/>
    </source>
</evidence>
<dbReference type="InterPro" id="IPR001082">
    <property type="entry name" value="Pilin"/>
</dbReference>
<accession>A0ABW8JPK8</accession>
<keyword evidence="4" id="KW-1133">Transmembrane helix</keyword>
<proteinExistence type="inferred from homology"/>
<dbReference type="InterPro" id="IPR012902">
    <property type="entry name" value="N_methyl_site"/>
</dbReference>
<keyword evidence="4" id="KW-0472">Membrane</keyword>
<evidence type="ECO:0000256" key="4">
    <source>
        <dbReference type="SAM" id="Phobius"/>
    </source>
</evidence>
<gene>
    <name evidence="5" type="ORF">ISP15_15205</name>
</gene>
<reference evidence="5 6" key="1">
    <citation type="submission" date="2020-10" db="EMBL/GenBank/DDBJ databases">
        <title>Phylogeny of dyella-like bacteria.</title>
        <authorList>
            <person name="Fu J."/>
        </authorList>
    </citation>
    <scope>NUCLEOTIDE SEQUENCE [LARGE SCALE GENOMIC DNA]</scope>
    <source>
        <strain evidence="5 6">JP1</strain>
    </source>
</reference>
<dbReference type="NCBIfam" id="TIGR02532">
    <property type="entry name" value="IV_pilin_GFxxxE"/>
    <property type="match status" value="1"/>
</dbReference>
<dbReference type="Pfam" id="PF00114">
    <property type="entry name" value="Pilin"/>
    <property type="match status" value="1"/>
</dbReference>
<evidence type="ECO:0000313" key="6">
    <source>
        <dbReference type="Proteomes" id="UP001620461"/>
    </source>
</evidence>
<dbReference type="PROSITE" id="PS00409">
    <property type="entry name" value="PROKAR_NTER_METHYL"/>
    <property type="match status" value="1"/>
</dbReference>
<evidence type="ECO:0000256" key="2">
    <source>
        <dbReference type="ARBA" id="ARBA00022481"/>
    </source>
</evidence>
<feature type="transmembrane region" description="Helical" evidence="4">
    <location>
        <begin position="7"/>
        <end position="28"/>
    </location>
</feature>
<keyword evidence="4" id="KW-0812">Transmembrane</keyword>
<dbReference type="PANTHER" id="PTHR30093">
    <property type="entry name" value="GENERAL SECRETION PATHWAY PROTEIN G"/>
    <property type="match status" value="1"/>
</dbReference>
<sequence>MKSVQKGFTLIELMIVVAIIAILAAIAIPQYQTYVVRSQVTRAMGEAGDMKVAVEDCLNNGYTTFTANTSCVDTSGSSDLLSGGHPVWADGANGTITATLASDTTHHANAKITGDKVIWTRTGSGSWSCSTNVGVTYAPASCPNTGT</sequence>
<dbReference type="EMBL" id="JADIKJ010000017">
    <property type="protein sequence ID" value="MFK2901685.1"/>
    <property type="molecule type" value="Genomic_DNA"/>
</dbReference>
<protein>
    <submittedName>
        <fullName evidence="5">Pilin</fullName>
    </submittedName>
</protein>
<dbReference type="Gene3D" id="3.30.700.10">
    <property type="entry name" value="Glycoprotein, Type 4 Pilin"/>
    <property type="match status" value="1"/>
</dbReference>
<dbReference type="PANTHER" id="PTHR30093:SF34">
    <property type="entry name" value="PREPILIN PEPTIDASE-DEPENDENT PROTEIN D"/>
    <property type="match status" value="1"/>
</dbReference>
<comment type="similarity">
    <text evidence="1 3">Belongs to the N-Me-Phe pilin family.</text>
</comment>
<comment type="caution">
    <text evidence="5">The sequence shown here is derived from an EMBL/GenBank/DDBJ whole genome shotgun (WGS) entry which is preliminary data.</text>
</comment>
<dbReference type="Proteomes" id="UP001620461">
    <property type="component" value="Unassembled WGS sequence"/>
</dbReference>
<dbReference type="InterPro" id="IPR045584">
    <property type="entry name" value="Pilin-like"/>
</dbReference>
<keyword evidence="6" id="KW-1185">Reference proteome</keyword>
<dbReference type="SUPFAM" id="SSF54523">
    <property type="entry name" value="Pili subunits"/>
    <property type="match status" value="1"/>
</dbReference>